<dbReference type="EMBL" id="JAZBJO010000034">
    <property type="protein sequence ID" value="MEE4597304.1"/>
    <property type="molecule type" value="Genomic_DNA"/>
</dbReference>
<keyword evidence="2" id="KW-1185">Reference proteome</keyword>
<organism evidence="1 2">
    <name type="scientific">Streptomyces asiaticus subsp. ignotus</name>
    <dbReference type="NCBI Taxonomy" id="3098222"/>
    <lineage>
        <taxon>Bacteria</taxon>
        <taxon>Bacillati</taxon>
        <taxon>Actinomycetota</taxon>
        <taxon>Actinomycetes</taxon>
        <taxon>Kitasatosporales</taxon>
        <taxon>Streptomycetaceae</taxon>
        <taxon>Streptomyces</taxon>
        <taxon>Streptomyces violaceusniger group</taxon>
    </lineage>
</organism>
<name>A0ABU7QAB5_9ACTN</name>
<protein>
    <submittedName>
        <fullName evidence="1">Uncharacterized protein</fullName>
    </submittedName>
</protein>
<reference evidence="1 2" key="1">
    <citation type="submission" date="2023-11" db="EMBL/GenBank/DDBJ databases">
        <title>30 novel species of actinomycetes from the DSMZ collection.</title>
        <authorList>
            <person name="Nouioui I."/>
        </authorList>
    </citation>
    <scope>NUCLEOTIDE SEQUENCE [LARGE SCALE GENOMIC DNA]</scope>
    <source>
        <strain evidence="1 2">DSM 41524</strain>
    </source>
</reference>
<sequence>MITDPQSALPWAPPTEDIEALPVGEWWDAVSAPTPVANRALSLLGDRSGAVIQDGTHGKAYWLIEVDTAQSWCVRQVHLLTRLVDEKTLIGIPPATWTRDHDTYWRVPYRIDRYLTDTRQLHEALAQASWEVLGPKPNGRQLCHRCQLPTDEPIPVPVEHTGSVAAATRYVCPMHARNYPHTDDVVLRAAARRRTRDQGRSR</sequence>
<comment type="caution">
    <text evidence="1">The sequence shown here is derived from an EMBL/GenBank/DDBJ whole genome shotgun (WGS) entry which is preliminary data.</text>
</comment>
<accession>A0ABU7QAB5</accession>
<proteinExistence type="predicted"/>
<evidence type="ECO:0000313" key="1">
    <source>
        <dbReference type="EMBL" id="MEE4597304.1"/>
    </source>
</evidence>
<evidence type="ECO:0000313" key="2">
    <source>
        <dbReference type="Proteomes" id="UP001354709"/>
    </source>
</evidence>
<dbReference type="RefSeq" id="WP_330813977.1">
    <property type="nucleotide sequence ID" value="NZ_JAZBJO010000034.1"/>
</dbReference>
<gene>
    <name evidence="1" type="ORF">V2J94_36370</name>
</gene>
<dbReference type="Proteomes" id="UP001354709">
    <property type="component" value="Unassembled WGS sequence"/>
</dbReference>